<dbReference type="PANTHER" id="PTHR13275:SF4">
    <property type="entry name" value="VACUOLAR PROTEIN SORTING-ASSOCIATED PROTEIN 72 HOMOLOG"/>
    <property type="match status" value="1"/>
</dbReference>
<evidence type="ECO:0000259" key="4">
    <source>
        <dbReference type="SMART" id="SM00993"/>
    </source>
</evidence>
<dbReference type="SMART" id="SM00993">
    <property type="entry name" value="YL1_C"/>
    <property type="match status" value="1"/>
</dbReference>
<accession>A0A397ZF59</accession>
<evidence type="ECO:0000313" key="6">
    <source>
        <dbReference type="Proteomes" id="UP000264353"/>
    </source>
</evidence>
<proteinExistence type="inferred from homology"/>
<organism evidence="5 6">
    <name type="scientific">Brassica campestris</name>
    <name type="common">Field mustard</name>
    <dbReference type="NCBI Taxonomy" id="3711"/>
    <lineage>
        <taxon>Eukaryota</taxon>
        <taxon>Viridiplantae</taxon>
        <taxon>Streptophyta</taxon>
        <taxon>Embryophyta</taxon>
        <taxon>Tracheophyta</taxon>
        <taxon>Spermatophyta</taxon>
        <taxon>Magnoliopsida</taxon>
        <taxon>eudicotyledons</taxon>
        <taxon>Gunneridae</taxon>
        <taxon>Pentapetalae</taxon>
        <taxon>rosids</taxon>
        <taxon>malvids</taxon>
        <taxon>Brassicales</taxon>
        <taxon>Brassicaceae</taxon>
        <taxon>Brassiceae</taxon>
        <taxon>Brassica</taxon>
    </lineage>
</organism>
<gene>
    <name evidence="5" type="ORF">BRARA_E00817</name>
</gene>
<feature type="coiled-coil region" evidence="2">
    <location>
        <begin position="187"/>
        <end position="214"/>
    </location>
</feature>
<evidence type="ECO:0000313" key="5">
    <source>
        <dbReference type="EMBL" id="RID61686.1"/>
    </source>
</evidence>
<dbReference type="InterPro" id="IPR046757">
    <property type="entry name" value="YL1_N"/>
</dbReference>
<feature type="domain" description="Vps72/YL1 C-terminal" evidence="4">
    <location>
        <begin position="267"/>
        <end position="296"/>
    </location>
</feature>
<keyword evidence="2" id="KW-0175">Coiled coil</keyword>
<evidence type="ECO:0000256" key="3">
    <source>
        <dbReference type="SAM" id="MobiDB-lite"/>
    </source>
</evidence>
<dbReference type="Pfam" id="PF05764">
    <property type="entry name" value="YL1"/>
    <property type="match status" value="1"/>
</dbReference>
<feature type="region of interest" description="Disordered" evidence="3">
    <location>
        <begin position="1"/>
        <end position="149"/>
    </location>
</feature>
<feature type="compositionally biased region" description="Acidic residues" evidence="3">
    <location>
        <begin position="49"/>
        <end position="79"/>
    </location>
</feature>
<feature type="compositionally biased region" description="Acidic residues" evidence="3">
    <location>
        <begin position="116"/>
        <end position="142"/>
    </location>
</feature>
<sequence>MESDKEEEQMVFLDRTSRATRGKRMTKLLDDEVEEDEQFWNQEALKEEEHDDNYEAEAEVADEFDSDFNDDEPEPEAVAENEKEERDVPKKRLIYPGKTAPKKNKKKKIVSKLEDAHEDEEMGDKEEEEDEKEPNETQEDMESEKVIRKSTRTSVIVRQAERDALRAAIQATTKPIIRKKVGEEKRMTQEEMLLEAAQTEIMNLRNLERVLAREEEVKKKAIVHKDVYKGPQVRFLSKDGCNYLEFCNGASFSSEISTKSVPYPEKAVCVITGLPAKYRDPKTGLAYATLDAFKAIRERFMDEYNGLRKKMEMGELFDTLAAANGFSLKRKRTMVPKTSRSFSLRNSARFCNLETPEASEDSDSDSD</sequence>
<protein>
    <recommendedName>
        <fullName evidence="4">Vps72/YL1 C-terminal domain-containing protein</fullName>
    </recommendedName>
</protein>
<dbReference type="EMBL" id="CM010632">
    <property type="protein sequence ID" value="RID61686.1"/>
    <property type="molecule type" value="Genomic_DNA"/>
</dbReference>
<evidence type="ECO:0000256" key="1">
    <source>
        <dbReference type="ARBA" id="ARBA00006832"/>
    </source>
</evidence>
<dbReference type="Pfam" id="PF08265">
    <property type="entry name" value="YL1_C"/>
    <property type="match status" value="1"/>
</dbReference>
<reference evidence="5 6" key="1">
    <citation type="submission" date="2018-06" db="EMBL/GenBank/DDBJ databases">
        <title>WGS assembly of Brassica rapa FPsc.</title>
        <authorList>
            <person name="Bowman J."/>
            <person name="Kohchi T."/>
            <person name="Yamato K."/>
            <person name="Jenkins J."/>
            <person name="Shu S."/>
            <person name="Ishizaki K."/>
            <person name="Yamaoka S."/>
            <person name="Nishihama R."/>
            <person name="Nakamura Y."/>
            <person name="Berger F."/>
            <person name="Adam C."/>
            <person name="Aki S."/>
            <person name="Althoff F."/>
            <person name="Araki T."/>
            <person name="Arteaga-Vazquez M."/>
            <person name="Balasubrmanian S."/>
            <person name="Bauer D."/>
            <person name="Boehm C."/>
            <person name="Briginshaw L."/>
            <person name="Caballero-Perez J."/>
            <person name="Catarino B."/>
            <person name="Chen F."/>
            <person name="Chiyoda S."/>
            <person name="Chovatia M."/>
            <person name="Davies K."/>
            <person name="Delmans M."/>
            <person name="Demura T."/>
            <person name="Dierschke T."/>
            <person name="Dolan L."/>
            <person name="Dorantes-Acosta A."/>
            <person name="Eklund D."/>
            <person name="Florent S."/>
            <person name="Flores-Sandoval E."/>
            <person name="Fujiyama A."/>
            <person name="Fukuzawa H."/>
            <person name="Galik B."/>
            <person name="Grimanelli D."/>
            <person name="Grimwood J."/>
            <person name="Grossniklaus U."/>
            <person name="Hamada T."/>
            <person name="Haseloff J."/>
            <person name="Hetherington A."/>
            <person name="Higo A."/>
            <person name="Hirakawa Y."/>
            <person name="Hundley H."/>
            <person name="Ikeda Y."/>
            <person name="Inoue K."/>
            <person name="Inoue S."/>
            <person name="Ishida S."/>
            <person name="Jia Q."/>
            <person name="Kakita M."/>
            <person name="Kanazawa T."/>
            <person name="Kawai Y."/>
            <person name="Kawashima T."/>
            <person name="Kennedy M."/>
            <person name="Kinose K."/>
            <person name="Kinoshita T."/>
            <person name="Kohara Y."/>
            <person name="Koide E."/>
            <person name="Komatsu K."/>
            <person name="Kopischke S."/>
            <person name="Kubo M."/>
            <person name="Kyozuka J."/>
            <person name="Lagercrantz U."/>
            <person name="Lin S."/>
            <person name="Lindquist E."/>
            <person name="Lipzen A."/>
            <person name="Lu C."/>
            <person name="Luna E."/>
            <person name="Martienssen R."/>
            <person name="Minamino N."/>
            <person name="Mizutani M."/>
            <person name="Mizutani M."/>
            <person name="Mochizuki N."/>
            <person name="Monte I."/>
            <person name="Mosher R."/>
            <person name="Nagasaki H."/>
            <person name="Nakagami H."/>
            <person name="Naramoto S."/>
            <person name="Nishitani K."/>
            <person name="Ohtani M."/>
            <person name="Okamoto T."/>
            <person name="Okumura M."/>
            <person name="Phillips J."/>
            <person name="Pollak B."/>
            <person name="Reinders A."/>
            <person name="Roevekamp M."/>
            <person name="Sano R."/>
            <person name="Sawa S."/>
            <person name="Schmid M."/>
            <person name="Shirakawa M."/>
            <person name="Solano R."/>
            <person name="Spunde A."/>
            <person name="Suetsugu N."/>
            <person name="Sugano S."/>
            <person name="Sugiyama A."/>
            <person name="Sun R."/>
            <person name="Suzuki Y."/>
            <person name="Takenaka M."/>
            <person name="Takezawa D."/>
            <person name="Tomogane H."/>
            <person name="Tsuzuki M."/>
            <person name="Ueda T."/>
            <person name="Umeda M."/>
            <person name="Ward J."/>
            <person name="Watanabe Y."/>
            <person name="Yazaki K."/>
            <person name="Yokoyama R."/>
            <person name="Yoshitake Y."/>
            <person name="Yotsui I."/>
            <person name="Zachgo S."/>
            <person name="Schmutz J."/>
        </authorList>
    </citation>
    <scope>NUCLEOTIDE SEQUENCE [LARGE SCALE GENOMIC DNA]</scope>
    <source>
        <strain evidence="6">cv. B-3</strain>
    </source>
</reference>
<name>A0A397ZF59_BRACM</name>
<dbReference type="AlphaFoldDB" id="A0A397ZF59"/>
<dbReference type="Proteomes" id="UP000264353">
    <property type="component" value="Chromosome A5"/>
</dbReference>
<dbReference type="PANTHER" id="PTHR13275">
    <property type="entry name" value="YL-1 PROTEIN TRANSCRIPTION FACTOR-LIKE 1"/>
    <property type="match status" value="1"/>
</dbReference>
<feature type="compositionally biased region" description="Basic residues" evidence="3">
    <location>
        <begin position="100"/>
        <end position="110"/>
    </location>
</feature>
<feature type="compositionally biased region" description="Basic and acidic residues" evidence="3">
    <location>
        <begin position="80"/>
        <end position="90"/>
    </location>
</feature>
<comment type="similarity">
    <text evidence="1">Belongs to the VPS72/YL1 family.</text>
</comment>
<dbReference type="InterPro" id="IPR013272">
    <property type="entry name" value="Vps72/YL1_C"/>
</dbReference>
<evidence type="ECO:0000256" key="2">
    <source>
        <dbReference type="SAM" id="Coils"/>
    </source>
</evidence>